<evidence type="ECO:0000313" key="1">
    <source>
        <dbReference type="EMBL" id="MDH5832671.1"/>
    </source>
</evidence>
<comment type="caution">
    <text evidence="1">The sequence shown here is derived from an EMBL/GenBank/DDBJ whole genome shotgun (WGS) entry which is preliminary data.</text>
</comment>
<name>A0ABT6JRR5_9GAMM</name>
<dbReference type="PROSITE" id="PS51257">
    <property type="entry name" value="PROKAR_LIPOPROTEIN"/>
    <property type="match status" value="1"/>
</dbReference>
<dbReference type="EMBL" id="JARXRO010000009">
    <property type="protein sequence ID" value="MDH5832671.1"/>
    <property type="molecule type" value="Genomic_DNA"/>
</dbReference>
<evidence type="ECO:0008006" key="3">
    <source>
        <dbReference type="Google" id="ProtNLM"/>
    </source>
</evidence>
<evidence type="ECO:0000313" key="2">
    <source>
        <dbReference type="Proteomes" id="UP001156873"/>
    </source>
</evidence>
<keyword evidence="2" id="KW-1185">Reference proteome</keyword>
<accession>A0ABT6JRR5</accession>
<sequence>MRALLCLLLAACVAGLSGCERRQEAEAERAAEPLTPGETVRRLTGHLVENDLEAFARDAVTPQLHAQLEQAWREGRTRWPLDQLPFAQHLPRAMAALSAADAETTLQQGFDRQLANASLASAAEFLTVFTVQYITQQGDFSVGEREHYPQLVQALGTWAGQAPIGDRARARVVIARMAAAAREAALDSDAAYAEAGMAASLQRMSRVLAAGKQSLADYGLDLDADLRAMDVQLLSQTGDLARVRMQYALGGTPIDTIVQLERRDGTWYVSDFLRRAEAAVTTE</sequence>
<dbReference type="RefSeq" id="WP_280576855.1">
    <property type="nucleotide sequence ID" value="NZ_JARXRO010000009.1"/>
</dbReference>
<organism evidence="1 2">
    <name type="scientific">Luteimonas kalidii</name>
    <dbReference type="NCBI Taxonomy" id="3042025"/>
    <lineage>
        <taxon>Bacteria</taxon>
        <taxon>Pseudomonadati</taxon>
        <taxon>Pseudomonadota</taxon>
        <taxon>Gammaproteobacteria</taxon>
        <taxon>Lysobacterales</taxon>
        <taxon>Lysobacteraceae</taxon>
        <taxon>Luteimonas</taxon>
    </lineage>
</organism>
<reference evidence="1 2" key="1">
    <citation type="submission" date="2023-04" db="EMBL/GenBank/DDBJ databases">
        <title>Luteimonas sp. M1R5S59.</title>
        <authorList>
            <person name="Sun J.-Q."/>
        </authorList>
    </citation>
    <scope>NUCLEOTIDE SEQUENCE [LARGE SCALE GENOMIC DNA]</scope>
    <source>
        <strain evidence="1 2">M1R5S59</strain>
    </source>
</reference>
<proteinExistence type="predicted"/>
<gene>
    <name evidence="1" type="ORF">QFW81_01810</name>
</gene>
<protein>
    <recommendedName>
        <fullName evidence="3">DUF3828 domain-containing protein</fullName>
    </recommendedName>
</protein>
<dbReference type="Proteomes" id="UP001156873">
    <property type="component" value="Unassembled WGS sequence"/>
</dbReference>